<evidence type="ECO:0000256" key="1">
    <source>
        <dbReference type="ARBA" id="ARBA00034120"/>
    </source>
</evidence>
<reference evidence="3 4" key="1">
    <citation type="submission" date="2024-10" db="EMBL/GenBank/DDBJ databases">
        <authorList>
            <person name="Deangelis K."/>
            <person name="Huntemann M."/>
            <person name="Clum A."/>
            <person name="Wang J."/>
            <person name="Palaniappan K."/>
            <person name="Ritter S."/>
            <person name="Chen I.-M."/>
            <person name="Stamatis D."/>
            <person name="Reddy T."/>
            <person name="O'Malley R."/>
            <person name="Daum C."/>
            <person name="Ng V."/>
            <person name="Ivanova N."/>
            <person name="Kyrpides N."/>
            <person name="Woyke T."/>
        </authorList>
    </citation>
    <scope>NUCLEOTIDE SEQUENCE [LARGE SCALE GENOMIC DNA]</scope>
    <source>
        <strain evidence="3 4">GAS97</strain>
    </source>
</reference>
<gene>
    <name evidence="3" type="ORF">ABH943_004303</name>
</gene>
<name>A0ABW8MPB6_9BURK</name>
<reference evidence="3 4" key="2">
    <citation type="submission" date="2024-11" db="EMBL/GenBank/DDBJ databases">
        <title>Using genomics to understand microbial adaptation to soil warming.</title>
        <authorList>
            <person name="Deangelis K.M. PhD."/>
        </authorList>
    </citation>
    <scope>NUCLEOTIDE SEQUENCE [LARGE SCALE GENOMIC DNA]</scope>
    <source>
        <strain evidence="3 4">GAS97</strain>
    </source>
</reference>
<organism evidence="3 4">
    <name type="scientific">Caballeronia udeis</name>
    <dbReference type="NCBI Taxonomy" id="1232866"/>
    <lineage>
        <taxon>Bacteria</taxon>
        <taxon>Pseudomonadati</taxon>
        <taxon>Pseudomonadota</taxon>
        <taxon>Betaproteobacteria</taxon>
        <taxon>Burkholderiales</taxon>
        <taxon>Burkholderiaceae</taxon>
        <taxon>Caballeronia</taxon>
    </lineage>
</organism>
<dbReference type="NCBIfam" id="TIGR04416">
    <property type="entry name" value="group_II_RT_mat"/>
    <property type="match status" value="1"/>
</dbReference>
<dbReference type="PROSITE" id="PS50878">
    <property type="entry name" value="RT_POL"/>
    <property type="match status" value="1"/>
</dbReference>
<feature type="domain" description="Reverse transcriptase" evidence="2">
    <location>
        <begin position="99"/>
        <end position="340"/>
    </location>
</feature>
<keyword evidence="3" id="KW-0808">Transferase</keyword>
<dbReference type="InterPro" id="IPR030931">
    <property type="entry name" value="Group_II_RT_mat"/>
</dbReference>
<keyword evidence="4" id="KW-1185">Reference proteome</keyword>
<comment type="caution">
    <text evidence="3">The sequence shown here is derived from an EMBL/GenBank/DDBJ whole genome shotgun (WGS) entry which is preliminary data.</text>
</comment>
<evidence type="ECO:0000259" key="2">
    <source>
        <dbReference type="PROSITE" id="PS50878"/>
    </source>
</evidence>
<dbReference type="PANTHER" id="PTHR34047">
    <property type="entry name" value="NUCLEAR INTRON MATURASE 1, MITOCHONDRIAL-RELATED"/>
    <property type="match status" value="1"/>
</dbReference>
<dbReference type="PANTHER" id="PTHR34047:SF8">
    <property type="entry name" value="PROTEIN YKFC"/>
    <property type="match status" value="1"/>
</dbReference>
<sequence>MPVEGRGLSSRQTQYVVRTWRLGNLSTPIRVQTLQMALHAKAKAAAGYRFYALYDKIYREDVLAHAYAQCRSNKGAPGVDRQDFAEVEAYGVQKWLGELALALRQESYRPDPIRRVFIPKANGKLRPLGISTLRDRVCMTAAMLVLEPIFEVDLPPEQYAYRPGRNAQQAAVEVEELLFRGHTDVVDADLADYFGSILHAELMLSLARRIVDRRVLHLIRMWLECSVEETDNRGRKMRTTEARDSRRGIPQGSPISPLLANIYMRRFVLAWKKLGLERSLGSRIVTYADDLVILCKRGNAEKALSQLRAIMGKLKLTVNEEKTQICSVPEGEFDFLGFTFGRMYSATTGQARMGLRPSKKSIRRMVEKIHALTALKTAWQETTTMVGKLNRSLRGWANYFQVGSVSRAYRALDSYTATRLRRWLRNKHKLRRRRGGGYPLPHLYGHFGLVRLSARGGVAWRV</sequence>
<accession>A0ABW8MPB6</accession>
<dbReference type="InterPro" id="IPR043502">
    <property type="entry name" value="DNA/RNA_pol_sf"/>
</dbReference>
<dbReference type="Pfam" id="PF00078">
    <property type="entry name" value="RVT_1"/>
    <property type="match status" value="1"/>
</dbReference>
<dbReference type="InterPro" id="IPR000477">
    <property type="entry name" value="RT_dom"/>
</dbReference>
<dbReference type="InterPro" id="IPR051083">
    <property type="entry name" value="GrpII_Intron_Splice-Mob/Def"/>
</dbReference>
<dbReference type="Pfam" id="PF08388">
    <property type="entry name" value="GIIM"/>
    <property type="match status" value="1"/>
</dbReference>
<evidence type="ECO:0000313" key="3">
    <source>
        <dbReference type="EMBL" id="MFK4444281.1"/>
    </source>
</evidence>
<dbReference type="SUPFAM" id="SSF56672">
    <property type="entry name" value="DNA/RNA polymerases"/>
    <property type="match status" value="1"/>
</dbReference>
<proteinExistence type="inferred from homology"/>
<dbReference type="EMBL" id="JBIYDN010000013">
    <property type="protein sequence ID" value="MFK4444281.1"/>
    <property type="molecule type" value="Genomic_DNA"/>
</dbReference>
<comment type="similarity">
    <text evidence="1">Belongs to the bacterial reverse transcriptase family.</text>
</comment>
<protein>
    <submittedName>
        <fullName evidence="3">RNA-directed DNA polymerase</fullName>
        <ecNumber evidence="3">2.7.7.49</ecNumber>
    </submittedName>
</protein>
<dbReference type="EC" id="2.7.7.49" evidence="3"/>
<dbReference type="CDD" id="cd01651">
    <property type="entry name" value="RT_G2_intron"/>
    <property type="match status" value="1"/>
</dbReference>
<dbReference type="Gene3D" id="3.30.70.270">
    <property type="match status" value="1"/>
</dbReference>
<dbReference type="GO" id="GO:0003964">
    <property type="term" value="F:RNA-directed DNA polymerase activity"/>
    <property type="evidence" value="ECO:0007669"/>
    <property type="project" value="UniProtKB-KW"/>
</dbReference>
<keyword evidence="3" id="KW-0695">RNA-directed DNA polymerase</keyword>
<dbReference type="InterPro" id="IPR013597">
    <property type="entry name" value="Mat_intron_G2"/>
</dbReference>
<evidence type="ECO:0000313" key="4">
    <source>
        <dbReference type="Proteomes" id="UP001620514"/>
    </source>
</evidence>
<keyword evidence="3" id="KW-0548">Nucleotidyltransferase</keyword>
<dbReference type="InterPro" id="IPR043128">
    <property type="entry name" value="Rev_trsase/Diguanyl_cyclase"/>
</dbReference>
<dbReference type="Proteomes" id="UP001620514">
    <property type="component" value="Unassembled WGS sequence"/>
</dbReference>